<sequence>MSAAFPSPPPGHTVLRGLGAGVAVLAGAGALGACSSREATPDNPAAGDDAGNGFTITDQRGKKVSFDGPVERIATAIIPSPSMLAAVDASYDRIVGINEPTLTANKQGPARPVPARRRSRGSPRRPREGR</sequence>
<proteinExistence type="predicted"/>
<feature type="region of interest" description="Disordered" evidence="1">
    <location>
        <begin position="98"/>
        <end position="130"/>
    </location>
</feature>
<evidence type="ECO:0000256" key="1">
    <source>
        <dbReference type="SAM" id="MobiDB-lite"/>
    </source>
</evidence>
<dbReference type="Gene3D" id="3.40.50.1980">
    <property type="entry name" value="Nitrogenase molybdenum iron protein domain"/>
    <property type="match status" value="1"/>
</dbReference>
<evidence type="ECO:0000313" key="3">
    <source>
        <dbReference type="EMBL" id="WTW73688.1"/>
    </source>
</evidence>
<dbReference type="EMBL" id="CP108313">
    <property type="protein sequence ID" value="WTW66774.1"/>
    <property type="molecule type" value="Genomic_DNA"/>
</dbReference>
<evidence type="ECO:0000313" key="2">
    <source>
        <dbReference type="EMBL" id="WTW66774.1"/>
    </source>
</evidence>
<protein>
    <submittedName>
        <fullName evidence="2">Uncharacterized protein</fullName>
    </submittedName>
</protein>
<accession>A0AAU2VHP4</accession>
<reference evidence="2" key="1">
    <citation type="submission" date="2022-10" db="EMBL/GenBank/DDBJ databases">
        <title>The complete genomes of actinobacterial strains from the NBC collection.</title>
        <authorList>
            <person name="Joergensen T.S."/>
            <person name="Alvarez Arevalo M."/>
            <person name="Sterndorff E.B."/>
            <person name="Faurdal D."/>
            <person name="Vuksanovic O."/>
            <person name="Mourched A.-S."/>
            <person name="Charusanti P."/>
            <person name="Shaw S."/>
            <person name="Blin K."/>
            <person name="Weber T."/>
        </authorList>
    </citation>
    <scope>NUCLEOTIDE SEQUENCE</scope>
    <source>
        <strain evidence="2">NBC_00008</strain>
    </source>
</reference>
<feature type="compositionally biased region" description="Basic residues" evidence="1">
    <location>
        <begin position="114"/>
        <end position="124"/>
    </location>
</feature>
<organism evidence="2">
    <name type="scientific">Streptomyces sp. NBC_00008</name>
    <dbReference type="NCBI Taxonomy" id="2903610"/>
    <lineage>
        <taxon>Bacteria</taxon>
        <taxon>Bacillati</taxon>
        <taxon>Actinomycetota</taxon>
        <taxon>Actinomycetes</taxon>
        <taxon>Kitasatosporales</taxon>
        <taxon>Streptomycetaceae</taxon>
        <taxon>Streptomyces</taxon>
    </lineage>
</organism>
<gene>
    <name evidence="2" type="ORF">OG398_00060</name>
    <name evidence="3" type="ORF">OG398_38350</name>
</gene>
<feature type="region of interest" description="Disordered" evidence="1">
    <location>
        <begin position="34"/>
        <end position="65"/>
    </location>
</feature>
<dbReference type="AlphaFoldDB" id="A0AAU2VHP4"/>
<dbReference type="EMBL" id="CP108313">
    <property type="protein sequence ID" value="WTW73688.1"/>
    <property type="molecule type" value="Genomic_DNA"/>
</dbReference>
<name>A0AAU2VHP4_9ACTN</name>